<evidence type="ECO:0000313" key="2">
    <source>
        <dbReference type="Proteomes" id="UP001420932"/>
    </source>
</evidence>
<dbReference type="AlphaFoldDB" id="A0AAP0KYS9"/>
<organism evidence="1 2">
    <name type="scientific">Stephania yunnanensis</name>
    <dbReference type="NCBI Taxonomy" id="152371"/>
    <lineage>
        <taxon>Eukaryota</taxon>
        <taxon>Viridiplantae</taxon>
        <taxon>Streptophyta</taxon>
        <taxon>Embryophyta</taxon>
        <taxon>Tracheophyta</taxon>
        <taxon>Spermatophyta</taxon>
        <taxon>Magnoliopsida</taxon>
        <taxon>Ranunculales</taxon>
        <taxon>Menispermaceae</taxon>
        <taxon>Menispermoideae</taxon>
        <taxon>Cissampelideae</taxon>
        <taxon>Stephania</taxon>
    </lineage>
</organism>
<sequence length="52" mass="6360">MRPWWVFPKNDVLIYAFLLLDLKFCFRWFDFYQKIGEGESFLQSLTISSSLY</sequence>
<keyword evidence="2" id="KW-1185">Reference proteome</keyword>
<accession>A0AAP0KYS9</accession>
<dbReference type="EMBL" id="JBBNAF010000003">
    <property type="protein sequence ID" value="KAK9160367.1"/>
    <property type="molecule type" value="Genomic_DNA"/>
</dbReference>
<proteinExistence type="predicted"/>
<dbReference type="Proteomes" id="UP001420932">
    <property type="component" value="Unassembled WGS sequence"/>
</dbReference>
<reference evidence="1 2" key="1">
    <citation type="submission" date="2024-01" db="EMBL/GenBank/DDBJ databases">
        <title>Genome assemblies of Stephania.</title>
        <authorList>
            <person name="Yang L."/>
        </authorList>
    </citation>
    <scope>NUCLEOTIDE SEQUENCE [LARGE SCALE GENOMIC DNA]</scope>
    <source>
        <strain evidence="1">YNDBR</strain>
        <tissue evidence="1">Leaf</tissue>
    </source>
</reference>
<protein>
    <submittedName>
        <fullName evidence="1">Uncharacterized protein</fullName>
    </submittedName>
</protein>
<comment type="caution">
    <text evidence="1">The sequence shown here is derived from an EMBL/GenBank/DDBJ whole genome shotgun (WGS) entry which is preliminary data.</text>
</comment>
<name>A0AAP0KYS9_9MAGN</name>
<evidence type="ECO:0000313" key="1">
    <source>
        <dbReference type="EMBL" id="KAK9160367.1"/>
    </source>
</evidence>
<gene>
    <name evidence="1" type="ORF">Syun_006708</name>
</gene>